<organism evidence="2 3">
    <name type="scientific">Natranaeroarchaeum aerophilus</name>
    <dbReference type="NCBI Taxonomy" id="2917711"/>
    <lineage>
        <taxon>Archaea</taxon>
        <taxon>Methanobacteriati</taxon>
        <taxon>Methanobacteriota</taxon>
        <taxon>Stenosarchaea group</taxon>
        <taxon>Halobacteria</taxon>
        <taxon>Halobacteriales</taxon>
        <taxon>Natronoarchaeaceae</taxon>
        <taxon>Natranaeroarchaeum</taxon>
    </lineage>
</organism>
<comment type="caution">
    <text evidence="2">The sequence shown here is derived from an EMBL/GenBank/DDBJ whole genome shotgun (WGS) entry which is preliminary data.</text>
</comment>
<accession>A0AAE3FQW2</accession>
<feature type="domain" description="UspA" evidence="1">
    <location>
        <begin position="6"/>
        <end position="140"/>
    </location>
</feature>
<dbReference type="InterPro" id="IPR006016">
    <property type="entry name" value="UspA"/>
</dbReference>
<dbReference type="CDD" id="cd00293">
    <property type="entry name" value="USP-like"/>
    <property type="match status" value="1"/>
</dbReference>
<dbReference type="SUPFAM" id="SSF52402">
    <property type="entry name" value="Adenine nucleotide alpha hydrolases-like"/>
    <property type="match status" value="1"/>
</dbReference>
<dbReference type="Pfam" id="PF00582">
    <property type="entry name" value="Usp"/>
    <property type="match status" value="1"/>
</dbReference>
<dbReference type="InterPro" id="IPR014729">
    <property type="entry name" value="Rossmann-like_a/b/a_fold"/>
</dbReference>
<proteinExistence type="predicted"/>
<gene>
    <name evidence="2" type="ORF">AArcSt11_08390</name>
</gene>
<protein>
    <submittedName>
        <fullName evidence="2">Universal stress protein</fullName>
    </submittedName>
</protein>
<dbReference type="RefSeq" id="WP_250596247.1">
    <property type="nucleotide sequence ID" value="NZ_JAKRVY010000003.1"/>
</dbReference>
<dbReference type="Gene3D" id="3.40.50.620">
    <property type="entry name" value="HUPs"/>
    <property type="match status" value="1"/>
</dbReference>
<evidence type="ECO:0000313" key="3">
    <source>
        <dbReference type="Proteomes" id="UP001202674"/>
    </source>
</evidence>
<dbReference type="AlphaFoldDB" id="A0AAE3FQW2"/>
<dbReference type="EMBL" id="JAKRVY010000003">
    <property type="protein sequence ID" value="MCL9813668.1"/>
    <property type="molecule type" value="Genomic_DNA"/>
</dbReference>
<name>A0AAE3FQW2_9EURY</name>
<evidence type="ECO:0000313" key="2">
    <source>
        <dbReference type="EMBL" id="MCL9813668.1"/>
    </source>
</evidence>
<sequence length="149" mass="16153">MTQLTTRVLIPIAHEDDAERTCDAIIEHLSSEDASSKFTIVHVIEKGGGTPDKAPLAAREDQAERIFSLVEQRLQAAGYETESRLEYGTDVAEVLSDVAVDIDATSLVFVPRPQGRLSRLLTGNASTRLISDAPVPVIALPQPTDDEDD</sequence>
<dbReference type="Proteomes" id="UP001202674">
    <property type="component" value="Unassembled WGS sequence"/>
</dbReference>
<reference evidence="2 3" key="1">
    <citation type="journal article" date="2022" name="Syst. Appl. Microbiol.">
        <title>Natronocalculus amylovorans gen. nov., sp. nov., and Natranaeroarchaeum aerophilus sp. nov., dominant culturable amylolytic natronoarchaea from hypersaline soda lakes in southwestern Siberia.</title>
        <authorList>
            <person name="Sorokin D.Y."/>
            <person name="Elcheninov A.G."/>
            <person name="Khizhniak T.V."/>
            <person name="Koenen M."/>
            <person name="Bale N.J."/>
            <person name="Damste J.S.S."/>
            <person name="Kublanov I.V."/>
        </authorList>
    </citation>
    <scope>NUCLEOTIDE SEQUENCE [LARGE SCALE GENOMIC DNA]</scope>
    <source>
        <strain evidence="2 3">AArc-St1-1</strain>
    </source>
</reference>
<evidence type="ECO:0000259" key="1">
    <source>
        <dbReference type="Pfam" id="PF00582"/>
    </source>
</evidence>
<keyword evidence="3" id="KW-1185">Reference proteome</keyword>